<dbReference type="AlphaFoldDB" id="A0A918CPW5"/>
<reference evidence="3" key="1">
    <citation type="journal article" date="2014" name="Int. J. Syst. Evol. Microbiol.">
        <title>Complete genome sequence of Corynebacterium casei LMG S-19264T (=DSM 44701T), isolated from a smear-ripened cheese.</title>
        <authorList>
            <consortium name="US DOE Joint Genome Institute (JGI-PGF)"/>
            <person name="Walter F."/>
            <person name="Albersmeier A."/>
            <person name="Kalinowski J."/>
            <person name="Ruckert C."/>
        </authorList>
    </citation>
    <scope>NUCLEOTIDE SEQUENCE</scope>
    <source>
        <strain evidence="3">JCM 3346</strain>
    </source>
</reference>
<feature type="region of interest" description="Disordered" evidence="1">
    <location>
        <begin position="1"/>
        <end position="20"/>
    </location>
</feature>
<dbReference type="Proteomes" id="UP000610303">
    <property type="component" value="Unassembled WGS sequence"/>
</dbReference>
<evidence type="ECO:0000313" key="4">
    <source>
        <dbReference type="Proteomes" id="UP000610303"/>
    </source>
</evidence>
<name>A0A918CPW5_AGRME</name>
<evidence type="ECO:0000313" key="3">
    <source>
        <dbReference type="EMBL" id="GGR34498.1"/>
    </source>
</evidence>
<comment type="caution">
    <text evidence="3">The sequence shown here is derived from an EMBL/GenBank/DDBJ whole genome shotgun (WGS) entry which is preliminary data.</text>
</comment>
<keyword evidence="2" id="KW-0812">Transmembrane</keyword>
<dbReference type="EMBL" id="BMRJ01000004">
    <property type="protein sequence ID" value="GGR34498.1"/>
    <property type="molecule type" value="Genomic_DNA"/>
</dbReference>
<reference evidence="3" key="2">
    <citation type="submission" date="2020-09" db="EMBL/GenBank/DDBJ databases">
        <authorList>
            <person name="Sun Q."/>
            <person name="Ohkuma M."/>
        </authorList>
    </citation>
    <scope>NUCLEOTIDE SEQUENCE</scope>
    <source>
        <strain evidence="3">JCM 3346</strain>
    </source>
</reference>
<evidence type="ECO:0000256" key="1">
    <source>
        <dbReference type="SAM" id="MobiDB-lite"/>
    </source>
</evidence>
<proteinExistence type="predicted"/>
<accession>A0A918CPW5</accession>
<keyword evidence="2" id="KW-1133">Transmembrane helix</keyword>
<evidence type="ECO:0000256" key="2">
    <source>
        <dbReference type="SAM" id="Phobius"/>
    </source>
</evidence>
<gene>
    <name evidence="3" type="ORF">GCM10010196_30690</name>
</gene>
<keyword evidence="4" id="KW-1185">Reference proteome</keyword>
<organism evidence="3 4">
    <name type="scientific">Agromyces mediolanus</name>
    <name type="common">Corynebacterium mediolanum</name>
    <dbReference type="NCBI Taxonomy" id="41986"/>
    <lineage>
        <taxon>Bacteria</taxon>
        <taxon>Bacillati</taxon>
        <taxon>Actinomycetota</taxon>
        <taxon>Actinomycetes</taxon>
        <taxon>Micrococcales</taxon>
        <taxon>Microbacteriaceae</taxon>
        <taxon>Agromyces</taxon>
    </lineage>
</organism>
<protein>
    <submittedName>
        <fullName evidence="3">Uncharacterized protein</fullName>
    </submittedName>
</protein>
<feature type="transmembrane region" description="Helical" evidence="2">
    <location>
        <begin position="44"/>
        <end position="65"/>
    </location>
</feature>
<sequence>MFGSVTVNGRPASSCETKSGITEPREYMTLPYRVTEMTVSESRLFLAIDIAVFSMSALLIPIALIG</sequence>
<keyword evidence="2" id="KW-0472">Membrane</keyword>